<dbReference type="InterPro" id="IPR002912">
    <property type="entry name" value="ACT_dom"/>
</dbReference>
<dbReference type="PROSITE" id="PS51671">
    <property type="entry name" value="ACT"/>
    <property type="match status" value="1"/>
</dbReference>
<dbReference type="SUPFAM" id="SSF53850">
    <property type="entry name" value="Periplasmic binding protein-like II"/>
    <property type="match status" value="1"/>
</dbReference>
<comment type="caution">
    <text evidence="10">The sequence shown here is derived from an EMBL/GenBank/DDBJ whole genome shotgun (WGS) entry which is preliminary data.</text>
</comment>
<dbReference type="Proteomes" id="UP000012317">
    <property type="component" value="Unassembled WGS sequence"/>
</dbReference>
<name>N1WTZ7_9FLAO</name>
<comment type="pathway">
    <text evidence="1">Amino-acid biosynthesis; L-phenylalanine biosynthesis; phenylpyruvate from prephenate: step 1/1.</text>
</comment>
<evidence type="ECO:0000256" key="7">
    <source>
        <dbReference type="ARBA" id="ARBA00047848"/>
    </source>
</evidence>
<dbReference type="GO" id="GO:0005737">
    <property type="term" value="C:cytoplasm"/>
    <property type="evidence" value="ECO:0007669"/>
    <property type="project" value="TreeGrafter"/>
</dbReference>
<dbReference type="PROSITE" id="PS00857">
    <property type="entry name" value="PREPHENATE_DEHYDR_1"/>
    <property type="match status" value="1"/>
</dbReference>
<dbReference type="PATRIC" id="fig|1189619.4.peg.7"/>
<dbReference type="PANTHER" id="PTHR21022:SF19">
    <property type="entry name" value="PREPHENATE DEHYDRATASE-RELATED"/>
    <property type="match status" value="1"/>
</dbReference>
<dbReference type="InterPro" id="IPR045865">
    <property type="entry name" value="ACT-like_dom_sf"/>
</dbReference>
<feature type="domain" description="ACT" evidence="9">
    <location>
        <begin position="194"/>
        <end position="268"/>
    </location>
</feature>
<dbReference type="PANTHER" id="PTHR21022">
    <property type="entry name" value="PREPHENATE DEHYDRATASE P PROTEIN"/>
    <property type="match status" value="1"/>
</dbReference>
<dbReference type="eggNOG" id="COG0077">
    <property type="taxonomic scope" value="Bacteria"/>
</dbReference>
<organism evidence="10 11">
    <name type="scientific">Psychroflexus gondwanensis ACAM 44</name>
    <dbReference type="NCBI Taxonomy" id="1189619"/>
    <lineage>
        <taxon>Bacteria</taxon>
        <taxon>Pseudomonadati</taxon>
        <taxon>Bacteroidota</taxon>
        <taxon>Flavobacteriia</taxon>
        <taxon>Flavobacteriales</taxon>
        <taxon>Flavobacteriaceae</taxon>
        <taxon>Psychroflexus</taxon>
    </lineage>
</organism>
<dbReference type="STRING" id="1189619.pgond44_00035"/>
<dbReference type="InterPro" id="IPR018528">
    <property type="entry name" value="Preph_deHydtase_CS"/>
</dbReference>
<keyword evidence="6" id="KW-0456">Lyase</keyword>
<evidence type="ECO:0000256" key="2">
    <source>
        <dbReference type="ARBA" id="ARBA00013147"/>
    </source>
</evidence>
<evidence type="ECO:0000313" key="11">
    <source>
        <dbReference type="Proteomes" id="UP000012317"/>
    </source>
</evidence>
<dbReference type="Gene3D" id="3.30.70.260">
    <property type="match status" value="1"/>
</dbReference>
<dbReference type="UniPathway" id="UPA00121">
    <property type="reaction ID" value="UER00345"/>
</dbReference>
<dbReference type="CDD" id="cd13631">
    <property type="entry name" value="PBP2_Ct-PDT_like"/>
    <property type="match status" value="1"/>
</dbReference>
<dbReference type="CDD" id="cd04905">
    <property type="entry name" value="ACT_CM-PDT"/>
    <property type="match status" value="1"/>
</dbReference>
<gene>
    <name evidence="10" type="ORF">pgond44_00035</name>
</gene>
<evidence type="ECO:0000256" key="6">
    <source>
        <dbReference type="ARBA" id="ARBA00023239"/>
    </source>
</evidence>
<keyword evidence="4" id="KW-0057">Aromatic amino acid biosynthesis</keyword>
<dbReference type="InterPro" id="IPR001086">
    <property type="entry name" value="Preph_deHydtase"/>
</dbReference>
<evidence type="ECO:0000256" key="1">
    <source>
        <dbReference type="ARBA" id="ARBA00004741"/>
    </source>
</evidence>
<keyword evidence="3" id="KW-0028">Amino-acid biosynthesis</keyword>
<accession>N1WTZ7</accession>
<reference evidence="10 11" key="1">
    <citation type="journal article" date="2014" name="Genome Biol. Evol.">
        <title>Extensive gene acquisition in the extremely psychrophilic bacterial species Psychroflexus torquis and the link to sea-ice ecosystem specialism.</title>
        <authorList>
            <person name="Feng S."/>
            <person name="Powell S.M."/>
            <person name="Wilson R."/>
            <person name="Bowman J.P."/>
        </authorList>
    </citation>
    <scope>NUCLEOTIDE SEQUENCE [LARGE SCALE GENOMIC DNA]</scope>
    <source>
        <strain evidence="10 11">ACAM 44</strain>
    </source>
</reference>
<keyword evidence="5" id="KW-0584">Phenylalanine biosynthesis</keyword>
<protein>
    <recommendedName>
        <fullName evidence="2">prephenate dehydratase</fullName>
        <ecNumber evidence="2">4.2.1.51</ecNumber>
    </recommendedName>
</protein>
<dbReference type="Pfam" id="PF00800">
    <property type="entry name" value="PDT"/>
    <property type="match status" value="1"/>
</dbReference>
<dbReference type="AlphaFoldDB" id="N1WTZ7"/>
<dbReference type="EC" id="4.2.1.51" evidence="2"/>
<evidence type="ECO:0000259" key="9">
    <source>
        <dbReference type="PROSITE" id="PS51671"/>
    </source>
</evidence>
<evidence type="ECO:0000313" key="10">
    <source>
        <dbReference type="EMBL" id="EMY82465.1"/>
    </source>
</evidence>
<dbReference type="Pfam" id="PF01842">
    <property type="entry name" value="ACT"/>
    <property type="match status" value="1"/>
</dbReference>
<proteinExistence type="predicted"/>
<evidence type="ECO:0000256" key="4">
    <source>
        <dbReference type="ARBA" id="ARBA00023141"/>
    </source>
</evidence>
<evidence type="ECO:0000259" key="8">
    <source>
        <dbReference type="PROSITE" id="PS51171"/>
    </source>
</evidence>
<dbReference type="Gene3D" id="3.40.190.10">
    <property type="entry name" value="Periplasmic binding protein-like II"/>
    <property type="match status" value="2"/>
</dbReference>
<dbReference type="RefSeq" id="WP_003434428.1">
    <property type="nucleotide sequence ID" value="NZ_APLF01000001.1"/>
</dbReference>
<comment type="catalytic activity">
    <reaction evidence="7">
        <text>prephenate + H(+) = 3-phenylpyruvate + CO2 + H2O</text>
        <dbReference type="Rhea" id="RHEA:21648"/>
        <dbReference type="ChEBI" id="CHEBI:15377"/>
        <dbReference type="ChEBI" id="CHEBI:15378"/>
        <dbReference type="ChEBI" id="CHEBI:16526"/>
        <dbReference type="ChEBI" id="CHEBI:18005"/>
        <dbReference type="ChEBI" id="CHEBI:29934"/>
        <dbReference type="EC" id="4.2.1.51"/>
    </reaction>
</comment>
<dbReference type="PROSITE" id="PS51171">
    <property type="entry name" value="PREPHENATE_DEHYDR_3"/>
    <property type="match status" value="1"/>
</dbReference>
<feature type="domain" description="Prephenate dehydratase" evidence="8">
    <location>
        <begin position="4"/>
        <end position="182"/>
    </location>
</feature>
<dbReference type="GO" id="GO:0009094">
    <property type="term" value="P:L-phenylalanine biosynthetic process"/>
    <property type="evidence" value="ECO:0007669"/>
    <property type="project" value="UniProtKB-UniPathway"/>
</dbReference>
<dbReference type="EMBL" id="APLF01000001">
    <property type="protein sequence ID" value="EMY82465.1"/>
    <property type="molecule type" value="Genomic_DNA"/>
</dbReference>
<keyword evidence="11" id="KW-1185">Reference proteome</keyword>
<evidence type="ECO:0000256" key="3">
    <source>
        <dbReference type="ARBA" id="ARBA00022605"/>
    </source>
</evidence>
<dbReference type="SUPFAM" id="SSF55021">
    <property type="entry name" value="ACT-like"/>
    <property type="match status" value="1"/>
</dbReference>
<evidence type="ECO:0000256" key="5">
    <source>
        <dbReference type="ARBA" id="ARBA00023222"/>
    </source>
</evidence>
<dbReference type="GO" id="GO:0004664">
    <property type="term" value="F:prephenate dehydratase activity"/>
    <property type="evidence" value="ECO:0007669"/>
    <property type="project" value="UniProtKB-EC"/>
</dbReference>
<sequence>MRLKIAIQGIKGSNHYKALTELFGETDVEVLECMTFQKLVHAVMDGECKKGVMAIENSIAGSILPNYRLILDHHLQVTAEHYLNISHNLVALPGQEFEDLKEVRSHQMALHQCSHFFGNHSHIHLIEDVDTALPAQHIAEHRLFGVGALVPKGTAKLFNLKVMAKDVQNHSTNETRFVVIEKIGNSTKEVNKATLKFEIAHESGSLAKLLNVMADHGLNLTKIQSIPIPEEVWKYAFIVDVAFTSLTHFQDAFEAISNFSINPTCVGQYKSGKS</sequence>